<proteinExistence type="predicted"/>
<dbReference type="OrthoDB" id="18529at2759"/>
<organism evidence="3 4">
    <name type="scientific">Catenaria anguillulae PL171</name>
    <dbReference type="NCBI Taxonomy" id="765915"/>
    <lineage>
        <taxon>Eukaryota</taxon>
        <taxon>Fungi</taxon>
        <taxon>Fungi incertae sedis</taxon>
        <taxon>Blastocladiomycota</taxon>
        <taxon>Blastocladiomycetes</taxon>
        <taxon>Blastocladiales</taxon>
        <taxon>Catenariaceae</taxon>
        <taxon>Catenaria</taxon>
    </lineage>
</organism>
<gene>
    <name evidence="3" type="ORF">BCR44DRAFT_1502464</name>
</gene>
<feature type="compositionally biased region" description="Basic and acidic residues" evidence="1">
    <location>
        <begin position="103"/>
        <end position="114"/>
    </location>
</feature>
<dbReference type="AlphaFoldDB" id="A0A1Y2HBJ8"/>
<protein>
    <recommendedName>
        <fullName evidence="2">Large ribosomal subunit protein mL59 domain-containing protein</fullName>
    </recommendedName>
</protein>
<feature type="domain" description="Large ribosomal subunit protein mL59" evidence="2">
    <location>
        <begin position="41"/>
        <end position="82"/>
    </location>
</feature>
<name>A0A1Y2HBJ8_9FUNG</name>
<comment type="caution">
    <text evidence="3">The sequence shown here is derived from an EMBL/GenBank/DDBJ whole genome shotgun (WGS) entry which is preliminary data.</text>
</comment>
<sequence length="148" mass="16730">MAARNAAVEAATALYQQLPRLDRILTPRETTLVCNVATKVASLAANPPSHPVNLYTVERNQTTGNWRKPRYSARQQAVLRKAQLLSQSHGAGHKPLRTKLPKLPKDQRAKAEREAKIQERLAAMDKTMEEWRRQKAIDKAKLKSDLPF</sequence>
<reference evidence="3 4" key="1">
    <citation type="submission" date="2016-07" db="EMBL/GenBank/DDBJ databases">
        <title>Pervasive Adenine N6-methylation of Active Genes in Fungi.</title>
        <authorList>
            <consortium name="DOE Joint Genome Institute"/>
            <person name="Mondo S.J."/>
            <person name="Dannebaum R.O."/>
            <person name="Kuo R.C."/>
            <person name="Labutti K."/>
            <person name="Haridas S."/>
            <person name="Kuo A."/>
            <person name="Salamov A."/>
            <person name="Ahrendt S.R."/>
            <person name="Lipzen A."/>
            <person name="Sullivan W."/>
            <person name="Andreopoulos W.B."/>
            <person name="Clum A."/>
            <person name="Lindquist E."/>
            <person name="Daum C."/>
            <person name="Ramamoorthy G.K."/>
            <person name="Gryganskyi A."/>
            <person name="Culley D."/>
            <person name="Magnuson J.K."/>
            <person name="James T.Y."/>
            <person name="O'Malley M.A."/>
            <person name="Stajich J.E."/>
            <person name="Spatafora J.W."/>
            <person name="Visel A."/>
            <person name="Grigoriev I.V."/>
        </authorList>
    </citation>
    <scope>NUCLEOTIDE SEQUENCE [LARGE SCALE GENOMIC DNA]</scope>
    <source>
        <strain evidence="3 4">PL171</strain>
    </source>
</reference>
<keyword evidence="4" id="KW-1185">Reference proteome</keyword>
<dbReference type="EMBL" id="MCFL01000053">
    <property type="protein sequence ID" value="ORZ31960.1"/>
    <property type="molecule type" value="Genomic_DNA"/>
</dbReference>
<evidence type="ECO:0000313" key="3">
    <source>
        <dbReference type="EMBL" id="ORZ31960.1"/>
    </source>
</evidence>
<dbReference type="Pfam" id="PF18126">
    <property type="entry name" value="Mitoc_mL59"/>
    <property type="match status" value="1"/>
</dbReference>
<feature type="compositionally biased region" description="Basic residues" evidence="1">
    <location>
        <begin position="91"/>
        <end position="102"/>
    </location>
</feature>
<accession>A0A1Y2HBJ8</accession>
<dbReference type="Proteomes" id="UP000193411">
    <property type="component" value="Unassembled WGS sequence"/>
</dbReference>
<feature type="region of interest" description="Disordered" evidence="1">
    <location>
        <begin position="85"/>
        <end position="114"/>
    </location>
</feature>
<dbReference type="InterPro" id="IPR040922">
    <property type="entry name" value="Ribosomal_mL59_dom"/>
</dbReference>
<evidence type="ECO:0000256" key="1">
    <source>
        <dbReference type="SAM" id="MobiDB-lite"/>
    </source>
</evidence>
<evidence type="ECO:0000313" key="4">
    <source>
        <dbReference type="Proteomes" id="UP000193411"/>
    </source>
</evidence>
<evidence type="ECO:0000259" key="2">
    <source>
        <dbReference type="Pfam" id="PF18126"/>
    </source>
</evidence>